<feature type="chain" id="PRO_5012139753" evidence="1">
    <location>
        <begin position="23"/>
        <end position="92"/>
    </location>
</feature>
<organism evidence="2">
    <name type="scientific">Passalora fulva</name>
    <name type="common">Tomato leaf mold</name>
    <name type="synonym">Cladosporium fulvum</name>
    <dbReference type="NCBI Taxonomy" id="5499"/>
    <lineage>
        <taxon>Eukaryota</taxon>
        <taxon>Fungi</taxon>
        <taxon>Dikarya</taxon>
        <taxon>Ascomycota</taxon>
        <taxon>Pezizomycotina</taxon>
        <taxon>Dothideomycetes</taxon>
        <taxon>Dothideomycetidae</taxon>
        <taxon>Mycosphaerellales</taxon>
        <taxon>Mycosphaerellaceae</taxon>
        <taxon>Fulvia</taxon>
    </lineage>
</organism>
<dbReference type="EMBL" id="KX943045">
    <property type="protein sequence ID" value="AQA29216.1"/>
    <property type="molecule type" value="Genomic_DNA"/>
</dbReference>
<gene>
    <name evidence="2" type="primary">Ecp24-1</name>
</gene>
<protein>
    <submittedName>
        <fullName evidence="2">Extracellular protein 24-1</fullName>
    </submittedName>
</protein>
<evidence type="ECO:0000313" key="2">
    <source>
        <dbReference type="EMBL" id="AQA29216.1"/>
    </source>
</evidence>
<keyword evidence="1" id="KW-0732">Signal</keyword>
<reference evidence="2" key="1">
    <citation type="submission" date="2016-10" db="EMBL/GenBank/DDBJ databases">
        <title>Novel effectors identified in the apoplast of Cladosporium fulvum-infected tomato.</title>
        <authorList>
            <person name="Mesarich C.H."/>
            <person name="de Wit P.J.G.M."/>
        </authorList>
    </citation>
    <scope>NUCLEOTIDE SEQUENCE</scope>
    <source>
        <strain evidence="2">0WU</strain>
    </source>
</reference>
<feature type="signal peptide" evidence="1">
    <location>
        <begin position="1"/>
        <end position="22"/>
    </location>
</feature>
<dbReference type="AlphaFoldDB" id="A0A1P8YXI6"/>
<proteinExistence type="predicted"/>
<evidence type="ECO:0000256" key="1">
    <source>
        <dbReference type="SAM" id="SignalP"/>
    </source>
</evidence>
<name>A0A1P8YXI6_PASFU</name>
<accession>A0A1P8YXI6</accession>
<sequence>MRLPWAYQIPLTIFLAIPGGFCIDASRPAWTNPEGDSTPIKLTPPPGYHQFCGKMIHQGGVQTFEFSIYRGQCTLVPSTPCPPMGNVLLCKS</sequence>